<evidence type="ECO:0000313" key="3">
    <source>
        <dbReference type="EMBL" id="ABD10694.1"/>
    </source>
</evidence>
<accession>Q2JDE8</accession>
<feature type="transmembrane region" description="Helical" evidence="2">
    <location>
        <begin position="55"/>
        <end position="73"/>
    </location>
</feature>
<dbReference type="RefSeq" id="WP_011435760.1">
    <property type="nucleotide sequence ID" value="NC_007777.1"/>
</dbReference>
<dbReference type="InterPro" id="IPR025329">
    <property type="entry name" value="DUF4235"/>
</dbReference>
<dbReference type="HOGENOM" id="CLU_168912_0_1_11"/>
<protein>
    <recommendedName>
        <fullName evidence="5">DUF4235 domain-containing protein</fullName>
    </recommendedName>
</protein>
<evidence type="ECO:0000256" key="2">
    <source>
        <dbReference type="SAM" id="Phobius"/>
    </source>
</evidence>
<gene>
    <name evidence="3" type="ordered locus">Francci3_1317</name>
</gene>
<dbReference type="AlphaFoldDB" id="Q2JDE8"/>
<feature type="region of interest" description="Disordered" evidence="1">
    <location>
        <begin position="82"/>
        <end position="108"/>
    </location>
</feature>
<name>Q2JDE8_FRACC</name>
<evidence type="ECO:0000256" key="1">
    <source>
        <dbReference type="SAM" id="MobiDB-lite"/>
    </source>
</evidence>
<dbReference type="EMBL" id="CP000249">
    <property type="protein sequence ID" value="ABD10694.1"/>
    <property type="molecule type" value="Genomic_DNA"/>
</dbReference>
<dbReference type="eggNOG" id="ENOG50339QH">
    <property type="taxonomic scope" value="Bacteria"/>
</dbReference>
<keyword evidence="2" id="KW-0472">Membrane</keyword>
<reference evidence="3 4" key="1">
    <citation type="journal article" date="2007" name="Genome Res.">
        <title>Genome characteristics of facultatively symbiotic Frankia sp. strains reflect host range and host plant biogeography.</title>
        <authorList>
            <person name="Normand P."/>
            <person name="Lapierre P."/>
            <person name="Tisa L.S."/>
            <person name="Gogarten J.P."/>
            <person name="Alloisio N."/>
            <person name="Bagnarol E."/>
            <person name="Bassi C.A."/>
            <person name="Berry A.M."/>
            <person name="Bickhart D.M."/>
            <person name="Choisne N."/>
            <person name="Couloux A."/>
            <person name="Cournoyer B."/>
            <person name="Cruveiller S."/>
            <person name="Daubin V."/>
            <person name="Demange N."/>
            <person name="Francino M.P."/>
            <person name="Goltsman E."/>
            <person name="Huang Y."/>
            <person name="Kopp O.R."/>
            <person name="Labarre L."/>
            <person name="Lapidus A."/>
            <person name="Lavire C."/>
            <person name="Marechal J."/>
            <person name="Martinez M."/>
            <person name="Mastronunzio J.E."/>
            <person name="Mullin B.C."/>
            <person name="Niemann J."/>
            <person name="Pujic P."/>
            <person name="Rawnsley T."/>
            <person name="Rouy Z."/>
            <person name="Schenowitz C."/>
            <person name="Sellstedt A."/>
            <person name="Tavares F."/>
            <person name="Tomkins J.P."/>
            <person name="Vallenet D."/>
            <person name="Valverde C."/>
            <person name="Wall L.G."/>
            <person name="Wang Y."/>
            <person name="Medigue C."/>
            <person name="Benson D.R."/>
        </authorList>
    </citation>
    <scope>NUCLEOTIDE SEQUENCE [LARGE SCALE GENOMIC DNA]</scope>
    <source>
        <strain evidence="4">DSM 45818 / CECT 9043 / CcI3</strain>
    </source>
</reference>
<organism evidence="3 4">
    <name type="scientific">Frankia casuarinae (strain DSM 45818 / CECT 9043 / HFP020203 / CcI3)</name>
    <dbReference type="NCBI Taxonomy" id="106370"/>
    <lineage>
        <taxon>Bacteria</taxon>
        <taxon>Bacillati</taxon>
        <taxon>Actinomycetota</taxon>
        <taxon>Actinomycetes</taxon>
        <taxon>Frankiales</taxon>
        <taxon>Frankiaceae</taxon>
        <taxon>Frankia</taxon>
    </lineage>
</organism>
<keyword evidence="2" id="KW-1133">Transmembrane helix</keyword>
<keyword evidence="4" id="KW-1185">Reference proteome</keyword>
<feature type="compositionally biased region" description="Polar residues" evidence="1">
    <location>
        <begin position="97"/>
        <end position="108"/>
    </location>
</feature>
<evidence type="ECO:0008006" key="5">
    <source>
        <dbReference type="Google" id="ProtNLM"/>
    </source>
</evidence>
<dbReference type="KEGG" id="fra:Francci3_1317"/>
<dbReference type="Proteomes" id="UP000001937">
    <property type="component" value="Chromosome"/>
</dbReference>
<accession>A0A1X1PYJ6</accession>
<sequence>MAKAASKLGWKIVGGGATALAGMAASRVVNALYRKVRKSDPPANPADPDTAWTEAVAWAAISGLAIGIGRLAAERAAARGWARATGSPPPGMLHPKTSFSEEWTASED</sequence>
<proteinExistence type="predicted"/>
<dbReference type="Pfam" id="PF14019">
    <property type="entry name" value="DUF4235"/>
    <property type="match status" value="1"/>
</dbReference>
<dbReference type="STRING" id="106370.Francci3_1317"/>
<keyword evidence="2" id="KW-0812">Transmembrane</keyword>
<evidence type="ECO:0000313" key="4">
    <source>
        <dbReference type="Proteomes" id="UP000001937"/>
    </source>
</evidence>